<accession>A0A8M1KMN4</accession>
<organism evidence="2 3">
    <name type="scientific">Clupea harengus</name>
    <name type="common">Atlantic herring</name>
    <dbReference type="NCBI Taxonomy" id="7950"/>
    <lineage>
        <taxon>Eukaryota</taxon>
        <taxon>Metazoa</taxon>
        <taxon>Chordata</taxon>
        <taxon>Craniata</taxon>
        <taxon>Vertebrata</taxon>
        <taxon>Euteleostomi</taxon>
        <taxon>Actinopterygii</taxon>
        <taxon>Neopterygii</taxon>
        <taxon>Teleostei</taxon>
        <taxon>Clupei</taxon>
        <taxon>Clupeiformes</taxon>
        <taxon>Clupeoidei</taxon>
        <taxon>Clupeidae</taxon>
        <taxon>Clupea</taxon>
    </lineage>
</organism>
<keyword evidence="2" id="KW-1185">Reference proteome</keyword>
<evidence type="ECO:0000313" key="2">
    <source>
        <dbReference type="Proteomes" id="UP000515152"/>
    </source>
</evidence>
<dbReference type="CDD" id="cd00063">
    <property type="entry name" value="FN3"/>
    <property type="match status" value="1"/>
</dbReference>
<proteinExistence type="predicted"/>
<dbReference type="KEGG" id="char:122132879"/>
<dbReference type="Pfam" id="PF00041">
    <property type="entry name" value="fn3"/>
    <property type="match status" value="1"/>
</dbReference>
<dbReference type="AlphaFoldDB" id="A0A8M1KMN4"/>
<dbReference type="RefSeq" id="XP_042563643.1">
    <property type="nucleotide sequence ID" value="XM_042707709.1"/>
</dbReference>
<dbReference type="GeneID" id="122132879"/>
<protein>
    <submittedName>
        <fullName evidence="3">Contactin-6-like</fullName>
    </submittedName>
</protein>
<dbReference type="FunFam" id="2.60.40.10:FF:000054">
    <property type="entry name" value="Contactin 1"/>
    <property type="match status" value="1"/>
</dbReference>
<gene>
    <name evidence="3" type="primary">LOC122132879</name>
</gene>
<evidence type="ECO:0000259" key="1">
    <source>
        <dbReference type="PROSITE" id="PS50853"/>
    </source>
</evidence>
<evidence type="ECO:0000313" key="3">
    <source>
        <dbReference type="RefSeq" id="XP_042563643.1"/>
    </source>
</evidence>
<dbReference type="PROSITE" id="PS50853">
    <property type="entry name" value="FN3"/>
    <property type="match status" value="1"/>
</dbReference>
<name>A0A8M1KMN4_CLUHA</name>
<sequence>MSLPLSLPVSAPGQPPLNVKWTLIGSELTLHWDPVIALETESEVTGYVVVCRRHRHNDAKAITTDQTMAELTLAANDNYVIEIRALSEGGEGAGSEPIHIHKLSKLPGLHASSPFLLPPPPPPPPPNAPMSCNDKPLMMIQSSKLLCICAWVRGVQEQLDSGAVSPSPLSSS</sequence>
<reference evidence="3" key="1">
    <citation type="submission" date="2025-08" db="UniProtKB">
        <authorList>
            <consortium name="RefSeq"/>
        </authorList>
    </citation>
    <scope>IDENTIFICATION</scope>
</reference>
<dbReference type="InterPro" id="IPR003961">
    <property type="entry name" value="FN3_dom"/>
</dbReference>
<dbReference type="OrthoDB" id="5982258at2759"/>
<feature type="domain" description="Fibronectin type-III" evidence="1">
    <location>
        <begin position="15"/>
        <end position="107"/>
    </location>
</feature>
<dbReference type="SMART" id="SM00060">
    <property type="entry name" value="FN3"/>
    <property type="match status" value="1"/>
</dbReference>
<dbReference type="Proteomes" id="UP000515152">
    <property type="component" value="Chromosome 5"/>
</dbReference>